<evidence type="ECO:0000256" key="2">
    <source>
        <dbReference type="SAM" id="SignalP"/>
    </source>
</evidence>
<keyword evidence="2" id="KW-0732">Signal</keyword>
<keyword evidence="1" id="KW-1133">Transmembrane helix</keyword>
<feature type="transmembrane region" description="Helical" evidence="1">
    <location>
        <begin position="157"/>
        <end position="178"/>
    </location>
</feature>
<dbReference type="OrthoDB" id="10441069at2759"/>
<accession>A0A7J6NU77</accession>
<gene>
    <name evidence="3" type="ORF">FOZ60_004310</name>
</gene>
<proteinExistence type="predicted"/>
<keyword evidence="1" id="KW-0472">Membrane</keyword>
<sequence length="334" mass="38031">MVMMFPPALWVFIALLEIGGVDARLASAGASLGQTHPQLERGRIGQDISPDLRGTGRRDPEDWCSIKGKVRGENFEFFFLPDHGDIGITAFHFYRGNPLKWACGIALLQAHVYHGNCHNYFNDIHSAWYTKYPTYRADVDRASASGTSIVDVFVREIITLMSLVSVVLAYLALLRTVVVQARSSKKGPHELFGITDFIRHFLDHQSKKNCMRDPPDFRVRRRRRGAAEWCSFKETIDGEKFKVFILPPTAQNGLIFRFYRGKAATFAWEARQQEWESIHPYEGDCRLFLQKLHLSWYVGRRSYERAVDSAVATGVEFGSTTGPHDRVMVVPSWA</sequence>
<protein>
    <submittedName>
        <fullName evidence="3">Uncharacterized protein</fullName>
    </submittedName>
</protein>
<evidence type="ECO:0000256" key="1">
    <source>
        <dbReference type="SAM" id="Phobius"/>
    </source>
</evidence>
<dbReference type="EMBL" id="JABANP010000197">
    <property type="protein sequence ID" value="KAF4687097.1"/>
    <property type="molecule type" value="Genomic_DNA"/>
</dbReference>
<dbReference type="AlphaFoldDB" id="A0A7J6NU77"/>
<organism evidence="3 4">
    <name type="scientific">Perkinsus olseni</name>
    <name type="common">Perkinsus atlanticus</name>
    <dbReference type="NCBI Taxonomy" id="32597"/>
    <lineage>
        <taxon>Eukaryota</taxon>
        <taxon>Sar</taxon>
        <taxon>Alveolata</taxon>
        <taxon>Perkinsozoa</taxon>
        <taxon>Perkinsea</taxon>
        <taxon>Perkinsida</taxon>
        <taxon>Perkinsidae</taxon>
        <taxon>Perkinsus</taxon>
    </lineage>
</organism>
<keyword evidence="1" id="KW-0812">Transmembrane</keyword>
<evidence type="ECO:0000313" key="4">
    <source>
        <dbReference type="Proteomes" id="UP000541610"/>
    </source>
</evidence>
<dbReference type="Proteomes" id="UP000541610">
    <property type="component" value="Unassembled WGS sequence"/>
</dbReference>
<reference evidence="3 4" key="1">
    <citation type="submission" date="2020-04" db="EMBL/GenBank/DDBJ databases">
        <title>Perkinsus olseni comparative genomics.</title>
        <authorList>
            <person name="Bogema D.R."/>
        </authorList>
    </citation>
    <scope>NUCLEOTIDE SEQUENCE [LARGE SCALE GENOMIC DNA]</scope>
    <source>
        <strain evidence="3">00978-12</strain>
    </source>
</reference>
<comment type="caution">
    <text evidence="3">The sequence shown here is derived from an EMBL/GenBank/DDBJ whole genome shotgun (WGS) entry which is preliminary data.</text>
</comment>
<name>A0A7J6NU77_PEROL</name>
<evidence type="ECO:0000313" key="3">
    <source>
        <dbReference type="EMBL" id="KAF4687097.1"/>
    </source>
</evidence>
<feature type="chain" id="PRO_5029441847" evidence="2">
    <location>
        <begin position="24"/>
        <end position="334"/>
    </location>
</feature>
<feature type="signal peptide" evidence="2">
    <location>
        <begin position="1"/>
        <end position="23"/>
    </location>
</feature>